<organism evidence="3 4">
    <name type="scientific">Clunio marinus</name>
    <dbReference type="NCBI Taxonomy" id="568069"/>
    <lineage>
        <taxon>Eukaryota</taxon>
        <taxon>Metazoa</taxon>
        <taxon>Ecdysozoa</taxon>
        <taxon>Arthropoda</taxon>
        <taxon>Hexapoda</taxon>
        <taxon>Insecta</taxon>
        <taxon>Pterygota</taxon>
        <taxon>Neoptera</taxon>
        <taxon>Endopterygota</taxon>
        <taxon>Diptera</taxon>
        <taxon>Nematocera</taxon>
        <taxon>Chironomoidea</taxon>
        <taxon>Chironomidae</taxon>
        <taxon>Clunio</taxon>
    </lineage>
</organism>
<dbReference type="PANTHER" id="PTHR20958:SF9">
    <property type="entry name" value="RE58324P"/>
    <property type="match status" value="1"/>
</dbReference>
<protein>
    <submittedName>
        <fullName evidence="3">CLUMA_CG017343, isoform A</fullName>
    </submittedName>
</protein>
<feature type="region of interest" description="Disordered" evidence="1">
    <location>
        <begin position="300"/>
        <end position="323"/>
    </location>
</feature>
<dbReference type="EMBL" id="CVRI01000063">
    <property type="protein sequence ID" value="CRL04241.1"/>
    <property type="molecule type" value="Genomic_DNA"/>
</dbReference>
<proteinExistence type="predicted"/>
<dbReference type="AlphaFoldDB" id="A0A1J1J079"/>
<dbReference type="Proteomes" id="UP000183832">
    <property type="component" value="Unassembled WGS sequence"/>
</dbReference>
<dbReference type="Gene3D" id="3.40.630.30">
    <property type="match status" value="1"/>
</dbReference>
<dbReference type="InterPro" id="IPR053225">
    <property type="entry name" value="Acyl-CoA_N-acyltransferase"/>
</dbReference>
<evidence type="ECO:0000256" key="1">
    <source>
        <dbReference type="SAM" id="MobiDB-lite"/>
    </source>
</evidence>
<dbReference type="OrthoDB" id="8179865at2759"/>
<gene>
    <name evidence="3" type="ORF">CLUMA_CG017343</name>
</gene>
<dbReference type="PROSITE" id="PS51186">
    <property type="entry name" value="GNAT"/>
    <property type="match status" value="1"/>
</dbReference>
<dbReference type="SUPFAM" id="SSF55729">
    <property type="entry name" value="Acyl-CoA N-acyltransferases (Nat)"/>
    <property type="match status" value="1"/>
</dbReference>
<dbReference type="GO" id="GO:0016747">
    <property type="term" value="F:acyltransferase activity, transferring groups other than amino-acyl groups"/>
    <property type="evidence" value="ECO:0007669"/>
    <property type="project" value="InterPro"/>
</dbReference>
<evidence type="ECO:0000313" key="3">
    <source>
        <dbReference type="EMBL" id="CRL04241.1"/>
    </source>
</evidence>
<keyword evidence="4" id="KW-1185">Reference proteome</keyword>
<reference evidence="3 4" key="1">
    <citation type="submission" date="2015-04" db="EMBL/GenBank/DDBJ databases">
        <authorList>
            <person name="Syromyatnikov M.Y."/>
            <person name="Popov V.N."/>
        </authorList>
    </citation>
    <scope>NUCLEOTIDE SEQUENCE [LARGE SCALE GENOMIC DNA]</scope>
</reference>
<evidence type="ECO:0000259" key="2">
    <source>
        <dbReference type="PROSITE" id="PS51186"/>
    </source>
</evidence>
<dbReference type="Pfam" id="PF08445">
    <property type="entry name" value="FR47"/>
    <property type="match status" value="1"/>
</dbReference>
<feature type="compositionally biased region" description="Polar residues" evidence="1">
    <location>
        <begin position="314"/>
        <end position="323"/>
    </location>
</feature>
<dbReference type="InterPro" id="IPR013653">
    <property type="entry name" value="GCN5-like_dom"/>
</dbReference>
<sequence>MEIIPEGRIFRLVHDDELPSILEVLENHLPHALKFHQTIKTYLNHRIWQFHFYVSKNWPEEEVCLHFPGCTLTPNNNVYESFGFFCPLDSLNLVDLIKSEDVLFDWSMPMYLNYTPVKIMDRMEDFLKTIGHIERIQGEVFVCKANPDNFEQTELPSNEVEMRLLCESDVKSIHDLYPASEIESIEVFERLAARLPGYGIFTLHGELAAWMVQSYYGAMFSMQTKPEHRRKGYGIFLAQNLSRLVIKRGYKPFVVIRHENEASKSLYKKLGFEKEFETARIVFTPFDYAYDKGEMNGKSIDNGKKNGKHFNGGSSFNEVNNNN</sequence>
<dbReference type="InterPro" id="IPR000182">
    <property type="entry name" value="GNAT_dom"/>
</dbReference>
<name>A0A1J1J079_9DIPT</name>
<dbReference type="PANTHER" id="PTHR20958">
    <property type="entry name" value="GLYCINE N-ACYLTRANSFERASE-LIKE PROTEIN"/>
    <property type="match status" value="1"/>
</dbReference>
<accession>A0A1J1J079</accession>
<feature type="domain" description="N-acetyltransferase" evidence="2">
    <location>
        <begin position="160"/>
        <end position="293"/>
    </location>
</feature>
<evidence type="ECO:0000313" key="4">
    <source>
        <dbReference type="Proteomes" id="UP000183832"/>
    </source>
</evidence>
<dbReference type="InterPro" id="IPR016181">
    <property type="entry name" value="Acyl_CoA_acyltransferase"/>
</dbReference>